<dbReference type="AlphaFoldDB" id="A0A168NL16"/>
<dbReference type="Proteomes" id="UP000078561">
    <property type="component" value="Unassembled WGS sequence"/>
</dbReference>
<dbReference type="InterPro" id="IPR036322">
    <property type="entry name" value="WD40_repeat_dom_sf"/>
</dbReference>
<evidence type="ECO:0000256" key="4">
    <source>
        <dbReference type="PROSITE-ProRule" id="PRU00221"/>
    </source>
</evidence>
<evidence type="ECO:0000313" key="6">
    <source>
        <dbReference type="EMBL" id="SAM00746.1"/>
    </source>
</evidence>
<evidence type="ECO:0000259" key="5">
    <source>
        <dbReference type="Pfam" id="PF23609"/>
    </source>
</evidence>
<protein>
    <recommendedName>
        <fullName evidence="5">EIPR1-like beta-propeller domain-containing protein</fullName>
    </recommendedName>
</protein>
<evidence type="ECO:0000313" key="7">
    <source>
        <dbReference type="Proteomes" id="UP000078561"/>
    </source>
</evidence>
<accession>A0A168NL16</accession>
<dbReference type="STRING" id="4829.A0A168NL16"/>
<dbReference type="OrthoDB" id="427795at2759"/>
<dbReference type="InterPro" id="IPR059104">
    <property type="entry name" value="Beta-prop_EIPR1-like"/>
</dbReference>
<dbReference type="InterPro" id="IPR001680">
    <property type="entry name" value="WD40_rpt"/>
</dbReference>
<dbReference type="GO" id="GO:0016567">
    <property type="term" value="P:protein ubiquitination"/>
    <property type="evidence" value="ECO:0007669"/>
    <property type="project" value="TreeGrafter"/>
</dbReference>
<dbReference type="InterPro" id="IPR019775">
    <property type="entry name" value="WD40_repeat_CS"/>
</dbReference>
<dbReference type="InParanoid" id="A0A168NL16"/>
<dbReference type="Pfam" id="PF00400">
    <property type="entry name" value="WD40"/>
    <property type="match status" value="1"/>
</dbReference>
<organism evidence="6">
    <name type="scientific">Absidia glauca</name>
    <name type="common">Pin mould</name>
    <dbReference type="NCBI Taxonomy" id="4829"/>
    <lineage>
        <taxon>Eukaryota</taxon>
        <taxon>Fungi</taxon>
        <taxon>Fungi incertae sedis</taxon>
        <taxon>Mucoromycota</taxon>
        <taxon>Mucoromycotina</taxon>
        <taxon>Mucoromycetes</taxon>
        <taxon>Mucorales</taxon>
        <taxon>Cunninghamellaceae</taxon>
        <taxon>Absidia</taxon>
    </lineage>
</organism>
<evidence type="ECO:0000256" key="2">
    <source>
        <dbReference type="ARBA" id="ARBA00022574"/>
    </source>
</evidence>
<dbReference type="PANTHER" id="PTHR14205">
    <property type="entry name" value="WD-REPEAT PROTEIN"/>
    <property type="match status" value="1"/>
</dbReference>
<dbReference type="SUPFAM" id="SSF50978">
    <property type="entry name" value="WD40 repeat-like"/>
    <property type="match status" value="1"/>
</dbReference>
<keyword evidence="3" id="KW-0677">Repeat</keyword>
<dbReference type="InterPro" id="IPR040323">
    <property type="entry name" value="EIPR1"/>
</dbReference>
<feature type="domain" description="EIPR1-like beta-propeller" evidence="5">
    <location>
        <begin position="6"/>
        <end position="288"/>
    </location>
</feature>
<dbReference type="OMA" id="HQFLALH"/>
<dbReference type="Gene3D" id="2.130.10.10">
    <property type="entry name" value="YVTN repeat-like/Quinoprotein amine dehydrogenase"/>
    <property type="match status" value="1"/>
</dbReference>
<dbReference type="PANTHER" id="PTHR14205:SF15">
    <property type="entry name" value="EARP AND GARP COMPLEX-INTERACTING PROTEIN 1"/>
    <property type="match status" value="1"/>
</dbReference>
<proteinExistence type="inferred from homology"/>
<feature type="repeat" description="WD" evidence="4">
    <location>
        <begin position="213"/>
        <end position="248"/>
    </location>
</feature>
<dbReference type="PROSITE" id="PS50294">
    <property type="entry name" value="WD_REPEATS_REGION"/>
    <property type="match status" value="1"/>
</dbReference>
<dbReference type="Pfam" id="PF23609">
    <property type="entry name" value="Beta-prop_EIPR1"/>
    <property type="match status" value="1"/>
</dbReference>
<dbReference type="InterPro" id="IPR015943">
    <property type="entry name" value="WD40/YVTN_repeat-like_dom_sf"/>
</dbReference>
<keyword evidence="2 4" id="KW-0853">WD repeat</keyword>
<evidence type="ECO:0000256" key="1">
    <source>
        <dbReference type="ARBA" id="ARBA00005672"/>
    </source>
</evidence>
<gene>
    <name evidence="6" type="primary">ABSGL_06469.1 scaffold 8356</name>
</gene>
<sequence>MSDNDHSCVYGLRQQARCLTSVKASTDISKFLVGTVGTRNNVICLLEYNDETNGISPTLFDHPDEVWDVASCPTDEQLLLTTHSPASSQTKGKKVTLWRQHIQQDNNGTLEALADLEQPANRTLWNDKDASRLLSLDSKWLHLSVLDGSNSSAKTSLSIDTSAIIHQTNLTTSLQQLQNAVWNPHDSEEVVAVGGQCIAGWDLRSGSTTFQKDKAHDSTIRAIDYNTNKPHHLVTGGDDAKVNFWDVRYLDQPIARVEGHTHWIWSVALNKFHDQLLLTSSSDTLVNLHNVISVSSASHFEHESDDQNPDASYWKNYKPTDGLICTYDQHEDSVYAVEWSPADTWTFASLSYAGRIIINQVPTGEKFKILGV</sequence>
<keyword evidence="7" id="KW-1185">Reference proteome</keyword>
<comment type="similarity">
    <text evidence="1">Belongs to the WD repeat EIPR1 family.</text>
</comment>
<name>A0A168NL16_ABSGL</name>
<evidence type="ECO:0000256" key="3">
    <source>
        <dbReference type="ARBA" id="ARBA00022737"/>
    </source>
</evidence>
<dbReference type="PROSITE" id="PS00678">
    <property type="entry name" value="WD_REPEATS_1"/>
    <property type="match status" value="1"/>
</dbReference>
<dbReference type="SMART" id="SM00320">
    <property type="entry name" value="WD40"/>
    <property type="match status" value="4"/>
</dbReference>
<dbReference type="PROSITE" id="PS50082">
    <property type="entry name" value="WD_REPEATS_2"/>
    <property type="match status" value="1"/>
</dbReference>
<reference evidence="6" key="1">
    <citation type="submission" date="2016-04" db="EMBL/GenBank/DDBJ databases">
        <authorList>
            <person name="Evans L.H."/>
            <person name="Alamgir A."/>
            <person name="Owens N."/>
            <person name="Weber N.D."/>
            <person name="Virtaneva K."/>
            <person name="Barbian K."/>
            <person name="Babar A."/>
            <person name="Rosenke K."/>
        </authorList>
    </citation>
    <scope>NUCLEOTIDE SEQUENCE [LARGE SCALE GENOMIC DNA]</scope>
    <source>
        <strain evidence="6">CBS 101.48</strain>
    </source>
</reference>
<dbReference type="EMBL" id="LT553414">
    <property type="protein sequence ID" value="SAM00746.1"/>
    <property type="molecule type" value="Genomic_DNA"/>
</dbReference>